<dbReference type="GO" id="GO:0005524">
    <property type="term" value="F:ATP binding"/>
    <property type="evidence" value="ECO:0007669"/>
    <property type="project" value="UniProtKB-KW"/>
</dbReference>
<dbReference type="Pfam" id="PF13581">
    <property type="entry name" value="HATPase_c_2"/>
    <property type="match status" value="1"/>
</dbReference>
<dbReference type="InterPro" id="IPR050267">
    <property type="entry name" value="Anti-sigma-factor_SerPK"/>
</dbReference>
<sequence>MKWGPHTLVLDLDETPGAVRRARDITAEFLRECPGPALTREAVRDVVMVVAELVSNAYRHAPGPYRLTLAAEEDSVTVAMRDGGRSWLAAVPEVRAPGGFGLLVVRRLSRTLDVEIFPDGKELTAIVPRNRT</sequence>
<evidence type="ECO:0000256" key="1">
    <source>
        <dbReference type="ARBA" id="ARBA00022527"/>
    </source>
</evidence>
<reference evidence="3 4" key="1">
    <citation type="submission" date="2024-06" db="EMBL/GenBank/DDBJ databases">
        <title>The Natural Products Discovery Center: Release of the First 8490 Sequenced Strains for Exploring Actinobacteria Biosynthetic Diversity.</title>
        <authorList>
            <person name="Kalkreuter E."/>
            <person name="Kautsar S.A."/>
            <person name="Yang D."/>
            <person name="Bader C.D."/>
            <person name="Teijaro C.N."/>
            <person name="Fluegel L."/>
            <person name="Davis C.M."/>
            <person name="Simpson J.R."/>
            <person name="Lauterbach L."/>
            <person name="Steele A.D."/>
            <person name="Gui C."/>
            <person name="Meng S."/>
            <person name="Li G."/>
            <person name="Viehrig K."/>
            <person name="Ye F."/>
            <person name="Su P."/>
            <person name="Kiefer A.F."/>
            <person name="Nichols A."/>
            <person name="Cepeda A.J."/>
            <person name="Yan W."/>
            <person name="Fan B."/>
            <person name="Jiang Y."/>
            <person name="Adhikari A."/>
            <person name="Zheng C.-J."/>
            <person name="Schuster L."/>
            <person name="Cowan T.M."/>
            <person name="Smanski M.J."/>
            <person name="Chevrette M.G."/>
            <person name="De Carvalho L.P.S."/>
            <person name="Shen B."/>
        </authorList>
    </citation>
    <scope>NUCLEOTIDE SEQUENCE [LARGE SCALE GENOMIC DNA]</scope>
    <source>
        <strain evidence="3 4">NPDC048946</strain>
    </source>
</reference>
<dbReference type="GO" id="GO:0004673">
    <property type="term" value="F:protein histidine kinase activity"/>
    <property type="evidence" value="ECO:0007669"/>
    <property type="project" value="UniProtKB-EC"/>
</dbReference>
<dbReference type="PANTHER" id="PTHR35526">
    <property type="entry name" value="ANTI-SIGMA-F FACTOR RSBW-RELATED"/>
    <property type="match status" value="1"/>
</dbReference>
<dbReference type="Gene3D" id="3.30.565.10">
    <property type="entry name" value="Histidine kinase-like ATPase, C-terminal domain"/>
    <property type="match status" value="1"/>
</dbReference>
<evidence type="ECO:0000259" key="2">
    <source>
        <dbReference type="Pfam" id="PF13581"/>
    </source>
</evidence>
<keyword evidence="3" id="KW-0808">Transferase</keyword>
<dbReference type="EC" id="2.7.13.3" evidence="3"/>
<dbReference type="InterPro" id="IPR003594">
    <property type="entry name" value="HATPase_dom"/>
</dbReference>
<dbReference type="SUPFAM" id="SSF55874">
    <property type="entry name" value="ATPase domain of HSP90 chaperone/DNA topoisomerase II/histidine kinase"/>
    <property type="match status" value="1"/>
</dbReference>
<keyword evidence="3" id="KW-0547">Nucleotide-binding</keyword>
<dbReference type="CDD" id="cd16936">
    <property type="entry name" value="HATPase_RsbW-like"/>
    <property type="match status" value="1"/>
</dbReference>
<dbReference type="RefSeq" id="WP_358359053.1">
    <property type="nucleotide sequence ID" value="NZ_JBEZFP010000085.1"/>
</dbReference>
<keyword evidence="4" id="KW-1185">Reference proteome</keyword>
<protein>
    <submittedName>
        <fullName evidence="3">ATP-binding protein</fullName>
        <ecNumber evidence="3">2.7.13.3</ecNumber>
    </submittedName>
</protein>
<keyword evidence="1" id="KW-0418">Kinase</keyword>
<dbReference type="Proteomes" id="UP001551482">
    <property type="component" value="Unassembled WGS sequence"/>
</dbReference>
<evidence type="ECO:0000313" key="3">
    <source>
        <dbReference type="EMBL" id="MEU8137322.1"/>
    </source>
</evidence>
<accession>A0ABV3DPC7</accession>
<keyword evidence="1" id="KW-0723">Serine/threonine-protein kinase</keyword>
<proteinExistence type="predicted"/>
<keyword evidence="3" id="KW-0067">ATP-binding</keyword>
<organism evidence="3 4">
    <name type="scientific">Streptodolium elevatio</name>
    <dbReference type="NCBI Taxonomy" id="3157996"/>
    <lineage>
        <taxon>Bacteria</taxon>
        <taxon>Bacillati</taxon>
        <taxon>Actinomycetota</taxon>
        <taxon>Actinomycetes</taxon>
        <taxon>Kitasatosporales</taxon>
        <taxon>Streptomycetaceae</taxon>
        <taxon>Streptodolium</taxon>
    </lineage>
</organism>
<dbReference type="InterPro" id="IPR036890">
    <property type="entry name" value="HATPase_C_sf"/>
</dbReference>
<comment type="caution">
    <text evidence="3">The sequence shown here is derived from an EMBL/GenBank/DDBJ whole genome shotgun (WGS) entry which is preliminary data.</text>
</comment>
<dbReference type="EMBL" id="JBEZFP010000085">
    <property type="protein sequence ID" value="MEU8137322.1"/>
    <property type="molecule type" value="Genomic_DNA"/>
</dbReference>
<dbReference type="PANTHER" id="PTHR35526:SF3">
    <property type="entry name" value="ANTI-SIGMA-F FACTOR RSBW"/>
    <property type="match status" value="1"/>
</dbReference>
<evidence type="ECO:0000313" key="4">
    <source>
        <dbReference type="Proteomes" id="UP001551482"/>
    </source>
</evidence>
<feature type="domain" description="Histidine kinase/HSP90-like ATPase" evidence="2">
    <location>
        <begin position="15"/>
        <end position="125"/>
    </location>
</feature>
<name>A0ABV3DPC7_9ACTN</name>
<gene>
    <name evidence="3" type="ORF">AB0C36_27890</name>
</gene>